<keyword evidence="3" id="KW-0436">Ligase</keyword>
<dbReference type="AlphaFoldDB" id="A0A381NE10"/>
<dbReference type="GO" id="GO:0005737">
    <property type="term" value="C:cytoplasm"/>
    <property type="evidence" value="ECO:0007669"/>
    <property type="project" value="InterPro"/>
</dbReference>
<dbReference type="InterPro" id="IPR035684">
    <property type="entry name" value="ArgRS_core"/>
</dbReference>
<evidence type="ECO:0000256" key="6">
    <source>
        <dbReference type="ARBA" id="ARBA00022917"/>
    </source>
</evidence>
<dbReference type="GO" id="GO:0005524">
    <property type="term" value="F:ATP binding"/>
    <property type="evidence" value="ECO:0007669"/>
    <property type="project" value="UniProtKB-KW"/>
</dbReference>
<keyword evidence="4" id="KW-0547">Nucleotide-binding</keyword>
<dbReference type="SUPFAM" id="SSF55190">
    <property type="entry name" value="Arginyl-tRNA synthetase (ArgRS), N-terminal 'additional' domain"/>
    <property type="match status" value="1"/>
</dbReference>
<evidence type="ECO:0000313" key="11">
    <source>
        <dbReference type="EMBL" id="SUZ52821.1"/>
    </source>
</evidence>
<dbReference type="PROSITE" id="PS00178">
    <property type="entry name" value="AA_TRNA_LIGASE_I"/>
    <property type="match status" value="1"/>
</dbReference>
<dbReference type="Gene3D" id="3.30.1360.70">
    <property type="entry name" value="Arginyl tRNA synthetase N-terminal domain"/>
    <property type="match status" value="1"/>
</dbReference>
<feature type="domain" description="Arginyl tRNA synthetase N-terminal" evidence="10">
    <location>
        <begin position="1"/>
        <end position="86"/>
    </location>
</feature>
<dbReference type="PRINTS" id="PR01038">
    <property type="entry name" value="TRNASYNTHARG"/>
</dbReference>
<reference evidence="11" key="1">
    <citation type="submission" date="2018-05" db="EMBL/GenBank/DDBJ databases">
        <authorList>
            <person name="Lanie J.A."/>
            <person name="Ng W.-L."/>
            <person name="Kazmierczak K.M."/>
            <person name="Andrzejewski T.M."/>
            <person name="Davidsen T.M."/>
            <person name="Wayne K.J."/>
            <person name="Tettelin H."/>
            <person name="Glass J.I."/>
            <person name="Rusch D."/>
            <person name="Podicherti R."/>
            <person name="Tsui H.-C.T."/>
            <person name="Winkler M.E."/>
        </authorList>
    </citation>
    <scope>NUCLEOTIDE SEQUENCE</scope>
</reference>
<dbReference type="SMART" id="SM01016">
    <property type="entry name" value="Arg_tRNA_synt_N"/>
    <property type="match status" value="1"/>
</dbReference>
<gene>
    <name evidence="11" type="ORF">METZ01_LOCUS5675</name>
</gene>
<dbReference type="Pfam" id="PF03485">
    <property type="entry name" value="Arg_tRNA_synt_N"/>
    <property type="match status" value="1"/>
</dbReference>
<dbReference type="HAMAP" id="MF_00123">
    <property type="entry name" value="Arg_tRNA_synth"/>
    <property type="match status" value="1"/>
</dbReference>
<dbReference type="PANTHER" id="PTHR11956:SF5">
    <property type="entry name" value="ARGININE--TRNA LIGASE, CYTOPLASMIC"/>
    <property type="match status" value="1"/>
</dbReference>
<dbReference type="InterPro" id="IPR005148">
    <property type="entry name" value="Arg-tRNA-synth_N"/>
</dbReference>
<evidence type="ECO:0000259" key="10">
    <source>
        <dbReference type="SMART" id="SM01016"/>
    </source>
</evidence>
<comment type="similarity">
    <text evidence="1">Belongs to the class-I aminoacyl-tRNA synthetase family.</text>
</comment>
<dbReference type="Pfam" id="PF00750">
    <property type="entry name" value="tRNA-synt_1d"/>
    <property type="match status" value="1"/>
</dbReference>
<keyword evidence="6" id="KW-0648">Protein biosynthesis</keyword>
<comment type="catalytic activity">
    <reaction evidence="8">
        <text>tRNA(Arg) + L-arginine + ATP = L-arginyl-tRNA(Arg) + AMP + diphosphate</text>
        <dbReference type="Rhea" id="RHEA:20301"/>
        <dbReference type="Rhea" id="RHEA-COMP:9658"/>
        <dbReference type="Rhea" id="RHEA-COMP:9673"/>
        <dbReference type="ChEBI" id="CHEBI:30616"/>
        <dbReference type="ChEBI" id="CHEBI:32682"/>
        <dbReference type="ChEBI" id="CHEBI:33019"/>
        <dbReference type="ChEBI" id="CHEBI:78442"/>
        <dbReference type="ChEBI" id="CHEBI:78513"/>
        <dbReference type="ChEBI" id="CHEBI:456215"/>
        <dbReference type="EC" id="6.1.1.19"/>
    </reaction>
</comment>
<dbReference type="NCBIfam" id="TIGR00456">
    <property type="entry name" value="argS"/>
    <property type="match status" value="1"/>
</dbReference>
<name>A0A381NE10_9ZZZZ</name>
<evidence type="ECO:0000259" key="9">
    <source>
        <dbReference type="SMART" id="SM00836"/>
    </source>
</evidence>
<evidence type="ECO:0000256" key="5">
    <source>
        <dbReference type="ARBA" id="ARBA00022840"/>
    </source>
</evidence>
<dbReference type="GO" id="GO:0006420">
    <property type="term" value="P:arginyl-tRNA aminoacylation"/>
    <property type="evidence" value="ECO:0007669"/>
    <property type="project" value="InterPro"/>
</dbReference>
<dbReference type="InterPro" id="IPR014729">
    <property type="entry name" value="Rossmann-like_a/b/a_fold"/>
</dbReference>
<dbReference type="InterPro" id="IPR008909">
    <property type="entry name" value="DALR_anticod-bd"/>
</dbReference>
<dbReference type="InterPro" id="IPR001278">
    <property type="entry name" value="Arg-tRNA-ligase"/>
</dbReference>
<dbReference type="Gene3D" id="3.40.50.620">
    <property type="entry name" value="HUPs"/>
    <property type="match status" value="1"/>
</dbReference>
<protein>
    <recommendedName>
        <fullName evidence="2">arginine--tRNA ligase</fullName>
        <ecNumber evidence="2">6.1.1.19</ecNumber>
    </recommendedName>
</protein>
<dbReference type="GO" id="GO:0004814">
    <property type="term" value="F:arginine-tRNA ligase activity"/>
    <property type="evidence" value="ECO:0007669"/>
    <property type="project" value="UniProtKB-EC"/>
</dbReference>
<evidence type="ECO:0000256" key="8">
    <source>
        <dbReference type="ARBA" id="ARBA00049339"/>
    </source>
</evidence>
<feature type="domain" description="DALR anticodon binding" evidence="9">
    <location>
        <begin position="477"/>
        <end position="592"/>
    </location>
</feature>
<dbReference type="EC" id="6.1.1.19" evidence="2"/>
<dbReference type="EMBL" id="UINC01000297">
    <property type="protein sequence ID" value="SUZ52821.1"/>
    <property type="molecule type" value="Genomic_DNA"/>
</dbReference>
<dbReference type="SUPFAM" id="SSF47323">
    <property type="entry name" value="Anticodon-binding domain of a subclass of class I aminoacyl-tRNA synthetases"/>
    <property type="match status" value="1"/>
</dbReference>
<evidence type="ECO:0000256" key="1">
    <source>
        <dbReference type="ARBA" id="ARBA00005594"/>
    </source>
</evidence>
<dbReference type="InterPro" id="IPR036695">
    <property type="entry name" value="Arg-tRNA-synth_N_sf"/>
</dbReference>
<dbReference type="SUPFAM" id="SSF52374">
    <property type="entry name" value="Nucleotidylyl transferase"/>
    <property type="match status" value="1"/>
</dbReference>
<dbReference type="Pfam" id="PF05746">
    <property type="entry name" value="DALR_1"/>
    <property type="match status" value="1"/>
</dbReference>
<dbReference type="InterPro" id="IPR009080">
    <property type="entry name" value="tRNAsynth_Ia_anticodon-bd"/>
</dbReference>
<dbReference type="FunFam" id="1.10.730.10:FF:000006">
    <property type="entry name" value="Arginyl-tRNA synthetase 2, mitochondrial"/>
    <property type="match status" value="1"/>
</dbReference>
<dbReference type="InterPro" id="IPR001412">
    <property type="entry name" value="aa-tRNA-synth_I_CS"/>
</dbReference>
<proteinExistence type="inferred from homology"/>
<accession>A0A381NE10</accession>
<dbReference type="Gene3D" id="1.10.730.10">
    <property type="entry name" value="Isoleucyl-tRNA Synthetase, Domain 1"/>
    <property type="match status" value="1"/>
</dbReference>
<evidence type="ECO:0000256" key="4">
    <source>
        <dbReference type="ARBA" id="ARBA00022741"/>
    </source>
</evidence>
<keyword evidence="7" id="KW-0030">Aminoacyl-tRNA synthetase</keyword>
<evidence type="ECO:0000256" key="3">
    <source>
        <dbReference type="ARBA" id="ARBA00022598"/>
    </source>
</evidence>
<keyword evidence="5" id="KW-0067">ATP-binding</keyword>
<evidence type="ECO:0000256" key="2">
    <source>
        <dbReference type="ARBA" id="ARBA00012837"/>
    </source>
</evidence>
<dbReference type="SMART" id="SM00836">
    <property type="entry name" value="DALR_1"/>
    <property type="match status" value="1"/>
</dbReference>
<sequence length="592" mass="67815">MNLYSILKDQISKFILLKFDLDFNDIEIQNTKKDFNGDITVVIFPLVKLLRKSPIEIGNEIGSFLINKSKYVDSYNLIQGFINLSIDSQFYIEFLNEIIEDENYGILKPKADAPLFLIEYSSPNTNKPLHLGHIRNILLGYSISQILKANGKNVHKTQIINDRGIHICKSIVAWLKYGKNSSPKDSGEKGDMFVGKYYVLFDKIYKKEITKLINEGNGKDYAEKNAPIFLEAQDLLIRWEKGDEEIIDLWKKMNSWVYQGFDKTYYDLGVNFDSYYYESDTYLLGKEIISEGLKNNIFYKKKDGSVWIDLSDEGLDEKILLRSDGTSVYITQDLGTAYLRNKDHPKMNGAIYTVGNEQDYHFKVLFKILNKLGYAWSKQLHHLSYGMVDLPSGKMKSREGTVVDADEIVSEMKLSASNLSKDLGKIEDFSQSKKDELNSIIGLGALKYFILKVDPKKRILFNPTESIDFNGNTGPFIQYAYARIQSLIRKEKFSNTKTSLDTNITEKEKNILKQLTQFPIAVKSAADNYSPALIANYAFELVKTFNSYYQSTTILKIHDLEIKNFRLTLSNKVGEVIKSSMKLLGVEVPEKM</sequence>
<evidence type="ECO:0000256" key="7">
    <source>
        <dbReference type="ARBA" id="ARBA00023146"/>
    </source>
</evidence>
<dbReference type="PANTHER" id="PTHR11956">
    <property type="entry name" value="ARGINYL-TRNA SYNTHETASE"/>
    <property type="match status" value="1"/>
</dbReference>
<organism evidence="11">
    <name type="scientific">marine metagenome</name>
    <dbReference type="NCBI Taxonomy" id="408172"/>
    <lineage>
        <taxon>unclassified sequences</taxon>
        <taxon>metagenomes</taxon>
        <taxon>ecological metagenomes</taxon>
    </lineage>
</organism>